<evidence type="ECO:0000256" key="2">
    <source>
        <dbReference type="SAM" id="Phobius"/>
    </source>
</evidence>
<dbReference type="Proteomes" id="UP000078555">
    <property type="component" value="Unassembled WGS sequence"/>
</dbReference>
<gene>
    <name evidence="3" type="ORF">POVWA1_068460</name>
</gene>
<dbReference type="Pfam" id="PF05795">
    <property type="entry name" value="Plasmodium_Vir"/>
    <property type="match status" value="2"/>
</dbReference>
<keyword evidence="4" id="KW-1185">Reference proteome</keyword>
<organism evidence="3 4">
    <name type="scientific">Plasmodium ovale wallikeri</name>
    <dbReference type="NCBI Taxonomy" id="864142"/>
    <lineage>
        <taxon>Eukaryota</taxon>
        <taxon>Sar</taxon>
        <taxon>Alveolata</taxon>
        <taxon>Apicomplexa</taxon>
        <taxon>Aconoidasida</taxon>
        <taxon>Haemosporida</taxon>
        <taxon>Plasmodiidae</taxon>
        <taxon>Plasmodium</taxon>
        <taxon>Plasmodium (Plasmodium)</taxon>
    </lineage>
</organism>
<feature type="compositionally biased region" description="Acidic residues" evidence="1">
    <location>
        <begin position="227"/>
        <end position="236"/>
    </location>
</feature>
<evidence type="ECO:0000313" key="3">
    <source>
        <dbReference type="EMBL" id="SBT55226.1"/>
    </source>
</evidence>
<keyword evidence="2" id="KW-1133">Transmembrane helix</keyword>
<name>A0A1A9AGE3_PLAOA</name>
<reference evidence="4" key="1">
    <citation type="submission" date="2016-05" db="EMBL/GenBank/DDBJ databases">
        <authorList>
            <person name="Naeem Raeece"/>
        </authorList>
    </citation>
    <scope>NUCLEOTIDE SEQUENCE [LARGE SCALE GENOMIC DNA]</scope>
</reference>
<protein>
    <submittedName>
        <fullName evidence="3">PIR Superfamily Protein</fullName>
    </submittedName>
</protein>
<feature type="compositionally biased region" description="Basic and acidic residues" evidence="1">
    <location>
        <begin position="237"/>
        <end position="260"/>
    </location>
</feature>
<feature type="region of interest" description="Disordered" evidence="1">
    <location>
        <begin position="222"/>
        <end position="262"/>
    </location>
</feature>
<sequence>MGCDTELYRKNYEFFNSIDEYIKYDELTEKNGSNDIPGLNYNFINTFNVPKFDNLKKLSNKFIYLVDALNKRNKGSPFNDDTDFDYLNYWLNARIHEIDDEDTCKKLFFQHLRSAHGRIHNSSKLSSGIYDIEAKDLNDMNTIYGLYKNFKELNDKIKERNSKQDVCMTYARNCVKGYQKLKNKCTGNKAKFCDILTNFKNKYEKIDLCKYSLEGKTKKKLPSLDSNLDESEEDCESPEKKPGAKWGKDGLDEEDSKSPSDFDTQSITIGVVATTGISLILSILYKFTSFGQFLRYRMNKNGSVWENMNEEMNRSTHTSEYEHINSGNAFYNISFNSV</sequence>
<feature type="transmembrane region" description="Helical" evidence="2">
    <location>
        <begin position="267"/>
        <end position="288"/>
    </location>
</feature>
<dbReference type="EMBL" id="FLRD01000613">
    <property type="protein sequence ID" value="SBT55226.1"/>
    <property type="molecule type" value="Genomic_DNA"/>
</dbReference>
<proteinExistence type="predicted"/>
<dbReference type="InterPro" id="IPR008780">
    <property type="entry name" value="Plasmodium_Vir"/>
</dbReference>
<evidence type="ECO:0000313" key="4">
    <source>
        <dbReference type="Proteomes" id="UP000078555"/>
    </source>
</evidence>
<keyword evidence="2" id="KW-0812">Transmembrane</keyword>
<accession>A0A1A9AGE3</accession>
<keyword evidence="2" id="KW-0472">Membrane</keyword>
<dbReference type="AlphaFoldDB" id="A0A1A9AGE3"/>
<evidence type="ECO:0000256" key="1">
    <source>
        <dbReference type="SAM" id="MobiDB-lite"/>
    </source>
</evidence>